<evidence type="ECO:0000313" key="5">
    <source>
        <dbReference type="Proteomes" id="UP000198948"/>
    </source>
</evidence>
<dbReference type="Gene3D" id="3.40.50.1820">
    <property type="entry name" value="alpha/beta hydrolase"/>
    <property type="match status" value="1"/>
</dbReference>
<accession>A0A1H9TSQ8</accession>
<dbReference type="Pfam" id="PF00561">
    <property type="entry name" value="Abhydrolase_1"/>
    <property type="match status" value="1"/>
</dbReference>
<keyword evidence="2" id="KW-0378">Hydrolase</keyword>
<gene>
    <name evidence="4" type="ORF">SAMN04488559_1167</name>
</gene>
<dbReference type="InterPro" id="IPR029058">
    <property type="entry name" value="AB_hydrolase_fold"/>
</dbReference>
<dbReference type="RefSeq" id="WP_092653300.1">
    <property type="nucleotide sequence ID" value="NZ_FOHA01000016.1"/>
</dbReference>
<dbReference type="InterPro" id="IPR002410">
    <property type="entry name" value="Peptidase_S33"/>
</dbReference>
<protein>
    <submittedName>
        <fullName evidence="4">Pimeloyl-ACP methyl ester carboxylesterase</fullName>
    </submittedName>
</protein>
<evidence type="ECO:0000256" key="2">
    <source>
        <dbReference type="ARBA" id="ARBA00022801"/>
    </source>
</evidence>
<evidence type="ECO:0000313" key="4">
    <source>
        <dbReference type="EMBL" id="SES00129.1"/>
    </source>
</evidence>
<dbReference type="SUPFAM" id="SSF53474">
    <property type="entry name" value="alpha/beta-Hydrolases"/>
    <property type="match status" value="1"/>
</dbReference>
<proteinExistence type="inferred from homology"/>
<name>A0A1H9TSQ8_9LACT</name>
<reference evidence="4 5" key="1">
    <citation type="submission" date="2016-10" db="EMBL/GenBank/DDBJ databases">
        <authorList>
            <person name="de Groot N.N."/>
        </authorList>
    </citation>
    <scope>NUCLEOTIDE SEQUENCE [LARGE SCALE GENOMIC DNA]</scope>
    <source>
        <strain evidence="4 5">DSM 13760</strain>
    </source>
</reference>
<dbReference type="PRINTS" id="PR00793">
    <property type="entry name" value="PROAMNOPTASE"/>
</dbReference>
<feature type="domain" description="AB hydrolase-1" evidence="3">
    <location>
        <begin position="38"/>
        <end position="306"/>
    </location>
</feature>
<dbReference type="PANTHER" id="PTHR43798:SF33">
    <property type="entry name" value="HYDROLASE, PUTATIVE (AFU_ORTHOLOGUE AFUA_2G14860)-RELATED"/>
    <property type="match status" value="1"/>
</dbReference>
<comment type="similarity">
    <text evidence="1">Belongs to the peptidase S33 family.</text>
</comment>
<sequence>MVNEVLEIRGKKVVKEKVRFGAYQSGWFFVENPQAEQIILFLHGGPGSPEFSIFENELLDGFLDEKYAICYLDFLGSGLSFTTKEVTEALLVEQVATVATYLKEKYQMDQMILMGHSYGSYIGMKVLQAGQVEFSAYYGISQVVDVCLSEEALYQELYQLAAAEQNVKVLKQLTAMKEKSSFPSQDYIGKVKSRLVERYHGGVFFNSQVKFKFLKRLFRFKGYTLGEKMNYLRGLLYSGRMLFPALLKANLYEGTLDFDIPIYLIHGEKDLQVSKETVTDFFHHIKSSDKQLVIFPNAAHSPHLEGKKQFMKLV</sequence>
<dbReference type="InterPro" id="IPR050266">
    <property type="entry name" value="AB_hydrolase_sf"/>
</dbReference>
<dbReference type="OrthoDB" id="9773293at2"/>
<dbReference type="GO" id="GO:0006508">
    <property type="term" value="P:proteolysis"/>
    <property type="evidence" value="ECO:0007669"/>
    <property type="project" value="InterPro"/>
</dbReference>
<dbReference type="PANTHER" id="PTHR43798">
    <property type="entry name" value="MONOACYLGLYCEROL LIPASE"/>
    <property type="match status" value="1"/>
</dbReference>
<dbReference type="EMBL" id="FOHA01000016">
    <property type="protein sequence ID" value="SES00129.1"/>
    <property type="molecule type" value="Genomic_DNA"/>
</dbReference>
<dbReference type="GO" id="GO:0016020">
    <property type="term" value="C:membrane"/>
    <property type="evidence" value="ECO:0007669"/>
    <property type="project" value="TreeGrafter"/>
</dbReference>
<dbReference type="GO" id="GO:0004177">
    <property type="term" value="F:aminopeptidase activity"/>
    <property type="evidence" value="ECO:0007669"/>
    <property type="project" value="UniProtKB-EC"/>
</dbReference>
<dbReference type="Proteomes" id="UP000198948">
    <property type="component" value="Unassembled WGS sequence"/>
</dbReference>
<evidence type="ECO:0000256" key="1">
    <source>
        <dbReference type="ARBA" id="ARBA00010088"/>
    </source>
</evidence>
<organism evidence="4 5">
    <name type="scientific">Isobaculum melis</name>
    <dbReference type="NCBI Taxonomy" id="142588"/>
    <lineage>
        <taxon>Bacteria</taxon>
        <taxon>Bacillati</taxon>
        <taxon>Bacillota</taxon>
        <taxon>Bacilli</taxon>
        <taxon>Lactobacillales</taxon>
        <taxon>Carnobacteriaceae</taxon>
        <taxon>Isobaculum</taxon>
    </lineage>
</organism>
<dbReference type="STRING" id="142588.SAMN04488559_1167"/>
<evidence type="ECO:0000259" key="3">
    <source>
        <dbReference type="Pfam" id="PF00561"/>
    </source>
</evidence>
<dbReference type="AlphaFoldDB" id="A0A1H9TSQ8"/>
<dbReference type="InterPro" id="IPR000073">
    <property type="entry name" value="AB_hydrolase_1"/>
</dbReference>
<keyword evidence="5" id="KW-1185">Reference proteome</keyword>